<name>A0A956SDQ9_UNCEI</name>
<dbReference type="Gene3D" id="1.10.1740.10">
    <property type="match status" value="1"/>
</dbReference>
<evidence type="ECO:0000313" key="6">
    <source>
        <dbReference type="EMBL" id="MCA9756666.1"/>
    </source>
</evidence>
<dbReference type="GO" id="GO:0016987">
    <property type="term" value="F:sigma factor activity"/>
    <property type="evidence" value="ECO:0007669"/>
    <property type="project" value="UniProtKB-KW"/>
</dbReference>
<dbReference type="SUPFAM" id="SSF88946">
    <property type="entry name" value="Sigma2 domain of RNA polymerase sigma factors"/>
    <property type="match status" value="1"/>
</dbReference>
<dbReference type="InterPro" id="IPR014284">
    <property type="entry name" value="RNA_pol_sigma-70_dom"/>
</dbReference>
<evidence type="ECO:0000256" key="1">
    <source>
        <dbReference type="ARBA" id="ARBA00010641"/>
    </source>
</evidence>
<dbReference type="InterPro" id="IPR011517">
    <property type="entry name" value="RNA_pol_sigma70_ECF-like"/>
</dbReference>
<gene>
    <name evidence="6" type="ORF">KDA27_12755</name>
</gene>
<dbReference type="PANTHER" id="PTHR43133">
    <property type="entry name" value="RNA POLYMERASE ECF-TYPE SIGMA FACTO"/>
    <property type="match status" value="1"/>
</dbReference>
<dbReference type="InterPro" id="IPR053812">
    <property type="entry name" value="HTH_Sigma70_ECF-like"/>
</dbReference>
<keyword evidence="3" id="KW-0731">Sigma factor</keyword>
<evidence type="ECO:0000313" key="7">
    <source>
        <dbReference type="Proteomes" id="UP000739538"/>
    </source>
</evidence>
<dbReference type="InterPro" id="IPR013324">
    <property type="entry name" value="RNA_pol_sigma_r3/r4-like"/>
</dbReference>
<evidence type="ECO:0000259" key="5">
    <source>
        <dbReference type="Pfam" id="PF07638"/>
    </source>
</evidence>
<accession>A0A956SDQ9</accession>
<feature type="domain" description="RNA polymerase sigma-70 ECF-like HTH" evidence="5">
    <location>
        <begin position="5"/>
        <end position="186"/>
    </location>
</feature>
<protein>
    <submittedName>
        <fullName evidence="6">Sigma-70 family RNA polymerase sigma factor</fullName>
    </submittedName>
</protein>
<dbReference type="SUPFAM" id="SSF88659">
    <property type="entry name" value="Sigma3 and sigma4 domains of RNA polymerase sigma factors"/>
    <property type="match status" value="1"/>
</dbReference>
<dbReference type="Gene3D" id="1.10.10.10">
    <property type="entry name" value="Winged helix-like DNA-binding domain superfamily/Winged helix DNA-binding domain"/>
    <property type="match status" value="1"/>
</dbReference>
<evidence type="ECO:0000256" key="2">
    <source>
        <dbReference type="ARBA" id="ARBA00023015"/>
    </source>
</evidence>
<comment type="similarity">
    <text evidence="1">Belongs to the sigma-70 factor family. ECF subfamily.</text>
</comment>
<keyword evidence="2" id="KW-0805">Transcription regulation</keyword>
<dbReference type="PANTHER" id="PTHR43133:SF39">
    <property type="entry name" value="SIMILAR TO RNA POLYMERASE SIGMA-E FACTOR"/>
    <property type="match status" value="1"/>
</dbReference>
<dbReference type="NCBIfam" id="TIGR02937">
    <property type="entry name" value="sigma70-ECF"/>
    <property type="match status" value="1"/>
</dbReference>
<dbReference type="Pfam" id="PF07638">
    <property type="entry name" value="Sigma70_ECF"/>
    <property type="match status" value="1"/>
</dbReference>
<evidence type="ECO:0000256" key="3">
    <source>
        <dbReference type="ARBA" id="ARBA00023082"/>
    </source>
</evidence>
<reference evidence="6" key="1">
    <citation type="submission" date="2020-04" db="EMBL/GenBank/DDBJ databases">
        <authorList>
            <person name="Zhang T."/>
        </authorList>
    </citation>
    <scope>NUCLEOTIDE SEQUENCE</scope>
    <source>
        <strain evidence="6">HKST-UBA02</strain>
    </source>
</reference>
<dbReference type="NCBIfam" id="TIGR02999">
    <property type="entry name" value="Sig-70_X6"/>
    <property type="match status" value="1"/>
</dbReference>
<keyword evidence="4" id="KW-0804">Transcription</keyword>
<dbReference type="GO" id="GO:0006352">
    <property type="term" value="P:DNA-templated transcription initiation"/>
    <property type="evidence" value="ECO:0007669"/>
    <property type="project" value="InterPro"/>
</dbReference>
<proteinExistence type="inferred from homology"/>
<sequence>MNEPGDVTLILKDATSGSSDAMEQLLPIVYDQLRRLAQSKLNSEREGHTLQATALVHEAWVRLIDQKRTDWQDRGHFFAIAAQAIRRILVDHARRRNRVKRGGGAAHVTLDAKLGASVEQPGLEILALDEALKELARESPEKAHVVELRFFAGLSSKEIAEHLGITERTVRRYWAYSQAWLYRRLSGTD</sequence>
<dbReference type="Proteomes" id="UP000739538">
    <property type="component" value="Unassembled WGS sequence"/>
</dbReference>
<dbReference type="InterPro" id="IPR013325">
    <property type="entry name" value="RNA_pol_sigma_r2"/>
</dbReference>
<reference evidence="6" key="2">
    <citation type="journal article" date="2021" name="Microbiome">
        <title>Successional dynamics and alternative stable states in a saline activated sludge microbial community over 9 years.</title>
        <authorList>
            <person name="Wang Y."/>
            <person name="Ye J."/>
            <person name="Ju F."/>
            <person name="Liu L."/>
            <person name="Boyd J.A."/>
            <person name="Deng Y."/>
            <person name="Parks D.H."/>
            <person name="Jiang X."/>
            <person name="Yin X."/>
            <person name="Woodcroft B.J."/>
            <person name="Tyson G.W."/>
            <person name="Hugenholtz P."/>
            <person name="Polz M.F."/>
            <person name="Zhang T."/>
        </authorList>
    </citation>
    <scope>NUCLEOTIDE SEQUENCE</scope>
    <source>
        <strain evidence="6">HKST-UBA02</strain>
    </source>
</reference>
<dbReference type="AlphaFoldDB" id="A0A956SDQ9"/>
<comment type="caution">
    <text evidence="6">The sequence shown here is derived from an EMBL/GenBank/DDBJ whole genome shotgun (WGS) entry which is preliminary data.</text>
</comment>
<dbReference type="EMBL" id="JAGQHS010000062">
    <property type="protein sequence ID" value="MCA9756666.1"/>
    <property type="molecule type" value="Genomic_DNA"/>
</dbReference>
<organism evidence="6 7">
    <name type="scientific">Eiseniibacteriota bacterium</name>
    <dbReference type="NCBI Taxonomy" id="2212470"/>
    <lineage>
        <taxon>Bacteria</taxon>
        <taxon>Candidatus Eiseniibacteriota</taxon>
    </lineage>
</organism>
<dbReference type="InterPro" id="IPR039425">
    <property type="entry name" value="RNA_pol_sigma-70-like"/>
</dbReference>
<evidence type="ECO:0000256" key="4">
    <source>
        <dbReference type="ARBA" id="ARBA00023163"/>
    </source>
</evidence>
<dbReference type="InterPro" id="IPR036388">
    <property type="entry name" value="WH-like_DNA-bd_sf"/>
</dbReference>